<keyword evidence="2" id="KW-0560">Oxidoreductase</keyword>
<name>W4L9E8_ENTF1</name>
<dbReference type="InterPro" id="IPR019587">
    <property type="entry name" value="Polyketide_cyclase/dehydratase"/>
</dbReference>
<dbReference type="GO" id="GO:0016491">
    <property type="term" value="F:oxidoreductase activity"/>
    <property type="evidence" value="ECO:0007669"/>
    <property type="project" value="UniProtKB-KW"/>
</dbReference>
<reference evidence="5 6" key="1">
    <citation type="journal article" date="2014" name="Nature">
        <title>An environmental bacterial taxon with a large and distinct metabolic repertoire.</title>
        <authorList>
            <person name="Wilson M.C."/>
            <person name="Mori T."/>
            <person name="Ruckert C."/>
            <person name="Uria A.R."/>
            <person name="Helf M.J."/>
            <person name="Takada K."/>
            <person name="Gernert C."/>
            <person name="Steffens U.A."/>
            <person name="Heycke N."/>
            <person name="Schmitt S."/>
            <person name="Rinke C."/>
            <person name="Helfrich E.J."/>
            <person name="Brachmann A.O."/>
            <person name="Gurgui C."/>
            <person name="Wakimoto T."/>
            <person name="Kracht M."/>
            <person name="Crusemann M."/>
            <person name="Hentschel U."/>
            <person name="Abe I."/>
            <person name="Matsunaga S."/>
            <person name="Kalinowski J."/>
            <person name="Takeyama H."/>
            <person name="Piel J."/>
        </authorList>
    </citation>
    <scope>NUCLEOTIDE SEQUENCE [LARGE SCALE GENOMIC DNA]</scope>
    <source>
        <strain evidence="6">TSY1</strain>
    </source>
</reference>
<dbReference type="Gene3D" id="3.30.530.20">
    <property type="match status" value="1"/>
</dbReference>
<dbReference type="SUPFAM" id="SSF55961">
    <property type="entry name" value="Bet v1-like"/>
    <property type="match status" value="1"/>
</dbReference>
<evidence type="ECO:0000256" key="2">
    <source>
        <dbReference type="ARBA" id="ARBA00023002"/>
    </source>
</evidence>
<dbReference type="HOGENOM" id="CLU_711289_0_0_7"/>
<dbReference type="PATRIC" id="fig|1429438.4.peg.6938"/>
<dbReference type="PANTHER" id="PTHR43673">
    <property type="entry name" value="NAD(P)H NITROREDUCTASE YDGI-RELATED"/>
    <property type="match status" value="1"/>
</dbReference>
<dbReference type="InterPro" id="IPR000415">
    <property type="entry name" value="Nitroreductase-like"/>
</dbReference>
<evidence type="ECO:0000313" key="6">
    <source>
        <dbReference type="Proteomes" id="UP000019141"/>
    </source>
</evidence>
<evidence type="ECO:0000256" key="3">
    <source>
        <dbReference type="SAM" id="MobiDB-lite"/>
    </source>
</evidence>
<dbReference type="PANTHER" id="PTHR43673:SF10">
    <property type="entry name" value="NADH DEHYDROGENASE_NAD(P)H NITROREDUCTASE XCC3605-RELATED"/>
    <property type="match status" value="1"/>
</dbReference>
<gene>
    <name evidence="5" type="ORF">ETSY1_36950</name>
</gene>
<protein>
    <recommendedName>
        <fullName evidence="4">Nitroreductase domain-containing protein</fullName>
    </recommendedName>
</protein>
<dbReference type="Gene3D" id="3.40.109.10">
    <property type="entry name" value="NADH Oxidase"/>
    <property type="match status" value="1"/>
</dbReference>
<evidence type="ECO:0000259" key="4">
    <source>
        <dbReference type="Pfam" id="PF00881"/>
    </source>
</evidence>
<comment type="similarity">
    <text evidence="1">Belongs to the nitroreductase family.</text>
</comment>
<dbReference type="Pfam" id="PF00881">
    <property type="entry name" value="Nitroreductase"/>
    <property type="match status" value="1"/>
</dbReference>
<dbReference type="InterPro" id="IPR029479">
    <property type="entry name" value="Nitroreductase"/>
</dbReference>
<keyword evidence="6" id="KW-1185">Reference proteome</keyword>
<dbReference type="Pfam" id="PF10604">
    <property type="entry name" value="Polyketide_cyc2"/>
    <property type="match status" value="1"/>
</dbReference>
<dbReference type="AlphaFoldDB" id="W4L9E8"/>
<sequence>MVKLMQLDPQMIDHALMTTRAVRMRLDFEREVEDQVLLDCIDVAEQAPTGGHNGSRRWMIVRDQGTKDRMAELYLEAGANWVIETADRIKDTNHPNAKMMQGAKRLAENIANVPALVIPTIIGVHDGSGRPGLFDSVIQSAWSFMVALRARGLGTVWTTMYLRKRDEVAKLLDIPPGHTQICLFPVAYTKGTDFKPTSKRYPAREITYFDRYSRTIAGARSDAATVADGPGVAVEAEIKALPEKVWALVTDLNVPAQFSSEFQGAVWREDVSEPGVDAVFIGTNRNDRFGEWQVPCHVTAWQVEKEFAWSVADLDQPAAQWRYTLEKIPGGTRLRHLVTLGPGPSGLTHIISAMPDREAEMIARRQDHLKTNMQATVDGIKALAEADRGEPESGFPKLDGATVDAADKVR</sequence>
<dbReference type="CDD" id="cd07812">
    <property type="entry name" value="SRPBCC"/>
    <property type="match status" value="1"/>
</dbReference>
<evidence type="ECO:0000256" key="1">
    <source>
        <dbReference type="ARBA" id="ARBA00007118"/>
    </source>
</evidence>
<organism evidence="5 6">
    <name type="scientific">Entotheonella factor</name>
    <dbReference type="NCBI Taxonomy" id="1429438"/>
    <lineage>
        <taxon>Bacteria</taxon>
        <taxon>Pseudomonadati</taxon>
        <taxon>Nitrospinota/Tectimicrobiota group</taxon>
        <taxon>Candidatus Tectimicrobiota</taxon>
        <taxon>Candidatus Entotheonellia</taxon>
        <taxon>Candidatus Entotheonellales</taxon>
        <taxon>Candidatus Entotheonellaceae</taxon>
        <taxon>Candidatus Entotheonella</taxon>
    </lineage>
</organism>
<dbReference type="InterPro" id="IPR023393">
    <property type="entry name" value="START-like_dom_sf"/>
</dbReference>
<dbReference type="EMBL" id="AZHW01001140">
    <property type="protein sequence ID" value="ETW93961.1"/>
    <property type="molecule type" value="Genomic_DNA"/>
</dbReference>
<feature type="domain" description="Nitroreductase" evidence="4">
    <location>
        <begin position="18"/>
        <end position="188"/>
    </location>
</feature>
<evidence type="ECO:0000313" key="5">
    <source>
        <dbReference type="EMBL" id="ETW93961.1"/>
    </source>
</evidence>
<feature type="region of interest" description="Disordered" evidence="3">
    <location>
        <begin position="387"/>
        <end position="410"/>
    </location>
</feature>
<dbReference type="SUPFAM" id="SSF55469">
    <property type="entry name" value="FMN-dependent nitroreductase-like"/>
    <property type="match status" value="1"/>
</dbReference>
<accession>W4L9E8</accession>
<dbReference type="Proteomes" id="UP000019141">
    <property type="component" value="Unassembled WGS sequence"/>
</dbReference>
<proteinExistence type="inferred from homology"/>
<comment type="caution">
    <text evidence="5">The sequence shown here is derived from an EMBL/GenBank/DDBJ whole genome shotgun (WGS) entry which is preliminary data.</text>
</comment>
<dbReference type="CDD" id="cd02062">
    <property type="entry name" value="Nitro_FMN_reductase"/>
    <property type="match status" value="1"/>
</dbReference>